<accession>A0AAD6IPP2</accession>
<dbReference type="EMBL" id="JAQGDS010000015">
    <property type="protein sequence ID" value="KAJ6256100.1"/>
    <property type="molecule type" value="Genomic_DNA"/>
</dbReference>
<keyword evidence="3" id="KW-1185">Reference proteome</keyword>
<sequence>MEGWKGANERREEMQVRMRMRTQQNSGIAKGVMGWRRRRRWRYMFRREALKPRRGKRERECATIKEKRQRQPMQGGGGIALSIKY</sequence>
<organism evidence="2 3">
    <name type="scientific">Drechslerella dactyloides</name>
    <name type="common">Nematode-trapping fungus</name>
    <name type="synonym">Arthrobotrys dactyloides</name>
    <dbReference type="NCBI Taxonomy" id="74499"/>
    <lineage>
        <taxon>Eukaryota</taxon>
        <taxon>Fungi</taxon>
        <taxon>Dikarya</taxon>
        <taxon>Ascomycota</taxon>
        <taxon>Pezizomycotina</taxon>
        <taxon>Orbiliomycetes</taxon>
        <taxon>Orbiliales</taxon>
        <taxon>Orbiliaceae</taxon>
        <taxon>Drechslerella</taxon>
    </lineage>
</organism>
<name>A0AAD6IPP2_DREDA</name>
<feature type="region of interest" description="Disordered" evidence="1">
    <location>
        <begin position="52"/>
        <end position="85"/>
    </location>
</feature>
<dbReference type="AlphaFoldDB" id="A0AAD6IPP2"/>
<feature type="compositionally biased region" description="Basic and acidic residues" evidence="1">
    <location>
        <begin position="52"/>
        <end position="66"/>
    </location>
</feature>
<evidence type="ECO:0000313" key="2">
    <source>
        <dbReference type="EMBL" id="KAJ6256100.1"/>
    </source>
</evidence>
<feature type="compositionally biased region" description="Basic and acidic residues" evidence="1">
    <location>
        <begin position="7"/>
        <end position="16"/>
    </location>
</feature>
<reference evidence="2" key="1">
    <citation type="submission" date="2023-01" db="EMBL/GenBank/DDBJ databases">
        <title>The chitinases involved in constricting ring structure development in the nematode-trapping fungus Drechslerella dactyloides.</title>
        <authorList>
            <person name="Wang R."/>
            <person name="Zhang L."/>
            <person name="Tang P."/>
            <person name="Li S."/>
            <person name="Liang L."/>
        </authorList>
    </citation>
    <scope>NUCLEOTIDE SEQUENCE</scope>
    <source>
        <strain evidence="2">YMF1.00031</strain>
    </source>
</reference>
<proteinExistence type="predicted"/>
<feature type="region of interest" description="Disordered" evidence="1">
    <location>
        <begin position="1"/>
        <end position="31"/>
    </location>
</feature>
<comment type="caution">
    <text evidence="2">The sequence shown here is derived from an EMBL/GenBank/DDBJ whole genome shotgun (WGS) entry which is preliminary data.</text>
</comment>
<gene>
    <name evidence="2" type="ORF">Dda_9192</name>
</gene>
<protein>
    <submittedName>
        <fullName evidence="2">Uncharacterized protein</fullName>
    </submittedName>
</protein>
<evidence type="ECO:0000256" key="1">
    <source>
        <dbReference type="SAM" id="MobiDB-lite"/>
    </source>
</evidence>
<evidence type="ECO:0000313" key="3">
    <source>
        <dbReference type="Proteomes" id="UP001221413"/>
    </source>
</evidence>
<dbReference type="Proteomes" id="UP001221413">
    <property type="component" value="Unassembled WGS sequence"/>
</dbReference>